<name>X1J126_9ZZZZ</name>
<proteinExistence type="predicted"/>
<dbReference type="EMBL" id="BARU01028879">
    <property type="protein sequence ID" value="GAH75220.1"/>
    <property type="molecule type" value="Genomic_DNA"/>
</dbReference>
<protein>
    <submittedName>
        <fullName evidence="1">Uncharacterized protein</fullName>
    </submittedName>
</protein>
<organism evidence="1">
    <name type="scientific">marine sediment metagenome</name>
    <dbReference type="NCBI Taxonomy" id="412755"/>
    <lineage>
        <taxon>unclassified sequences</taxon>
        <taxon>metagenomes</taxon>
        <taxon>ecological metagenomes</taxon>
    </lineage>
</organism>
<dbReference type="AlphaFoldDB" id="X1J126"/>
<feature type="non-terminal residue" evidence="1">
    <location>
        <position position="71"/>
    </location>
</feature>
<comment type="caution">
    <text evidence="1">The sequence shown here is derived from an EMBL/GenBank/DDBJ whole genome shotgun (WGS) entry which is preliminary data.</text>
</comment>
<evidence type="ECO:0000313" key="1">
    <source>
        <dbReference type="EMBL" id="GAH75220.1"/>
    </source>
</evidence>
<reference evidence="1" key="1">
    <citation type="journal article" date="2014" name="Front. Microbiol.">
        <title>High frequency of phylogenetically diverse reductive dehalogenase-homologous genes in deep subseafloor sedimentary metagenomes.</title>
        <authorList>
            <person name="Kawai M."/>
            <person name="Futagami T."/>
            <person name="Toyoda A."/>
            <person name="Takaki Y."/>
            <person name="Nishi S."/>
            <person name="Hori S."/>
            <person name="Arai W."/>
            <person name="Tsubouchi T."/>
            <person name="Morono Y."/>
            <person name="Uchiyama I."/>
            <person name="Ito T."/>
            <person name="Fujiyama A."/>
            <person name="Inagaki F."/>
            <person name="Takami H."/>
        </authorList>
    </citation>
    <scope>NUCLEOTIDE SEQUENCE</scope>
    <source>
        <strain evidence="1">Expedition CK06-06</strain>
    </source>
</reference>
<sequence length="71" mass="8124">MVERFHGIDRHRRSSTVSVLNREGVEEKFFSLIHDFNEYVETLGSEDVVVMETGAGSFFWADKIEARGAQC</sequence>
<gene>
    <name evidence="1" type="ORF">S03H2_46044</name>
</gene>
<accession>X1J126</accession>